<accession>A0ABR3V794</accession>
<evidence type="ECO:0000256" key="5">
    <source>
        <dbReference type="SAM" id="MobiDB-lite"/>
    </source>
</evidence>
<evidence type="ECO:0000256" key="4">
    <source>
        <dbReference type="PROSITE-ProRule" id="PRU00453"/>
    </source>
</evidence>
<dbReference type="PANTHER" id="PTHR13483">
    <property type="entry name" value="BOX C_D SNORNA PROTEIN 1-RELATED"/>
    <property type="match status" value="1"/>
</dbReference>
<feature type="region of interest" description="Disordered" evidence="5">
    <location>
        <begin position="77"/>
        <end position="111"/>
    </location>
</feature>
<feature type="region of interest" description="Disordered" evidence="5">
    <location>
        <begin position="148"/>
        <end position="178"/>
    </location>
</feature>
<evidence type="ECO:0000256" key="2">
    <source>
        <dbReference type="ARBA" id="ARBA00022771"/>
    </source>
</evidence>
<feature type="compositionally biased region" description="Pro residues" evidence="5">
    <location>
        <begin position="85"/>
        <end position="101"/>
    </location>
</feature>
<dbReference type="PROSITE" id="PS00028">
    <property type="entry name" value="ZINC_FINGER_C2H2_1"/>
    <property type="match status" value="1"/>
</dbReference>
<dbReference type="SUPFAM" id="SSF144232">
    <property type="entry name" value="HIT/MYND zinc finger-like"/>
    <property type="match status" value="1"/>
</dbReference>
<dbReference type="Proteomes" id="UP001583172">
    <property type="component" value="Unassembled WGS sequence"/>
</dbReference>
<name>A0ABR3V794_HUMIN</name>
<dbReference type="Pfam" id="PF04438">
    <property type="entry name" value="zf-HIT"/>
    <property type="match status" value="1"/>
</dbReference>
<feature type="compositionally biased region" description="Low complexity" evidence="5">
    <location>
        <begin position="1"/>
        <end position="19"/>
    </location>
</feature>
<dbReference type="CDD" id="cd23024">
    <property type="entry name" value="zf-HIT_ZNHIT2-3"/>
    <property type="match status" value="1"/>
</dbReference>
<keyword evidence="8" id="KW-1185">Reference proteome</keyword>
<comment type="caution">
    <text evidence="7">The sequence shown here is derived from an EMBL/GenBank/DDBJ whole genome shotgun (WGS) entry which is preliminary data.</text>
</comment>
<reference evidence="7 8" key="1">
    <citation type="journal article" date="2024" name="Commun. Biol.">
        <title>Comparative genomic analysis of thermophilic fungi reveals convergent evolutionary adaptations and gene losses.</title>
        <authorList>
            <person name="Steindorff A.S."/>
            <person name="Aguilar-Pontes M.V."/>
            <person name="Robinson A.J."/>
            <person name="Andreopoulos B."/>
            <person name="LaButti K."/>
            <person name="Kuo A."/>
            <person name="Mondo S."/>
            <person name="Riley R."/>
            <person name="Otillar R."/>
            <person name="Haridas S."/>
            <person name="Lipzen A."/>
            <person name="Grimwood J."/>
            <person name="Schmutz J."/>
            <person name="Clum A."/>
            <person name="Reid I.D."/>
            <person name="Moisan M.C."/>
            <person name="Butler G."/>
            <person name="Nguyen T.T.M."/>
            <person name="Dewar K."/>
            <person name="Conant G."/>
            <person name="Drula E."/>
            <person name="Henrissat B."/>
            <person name="Hansel C."/>
            <person name="Singer S."/>
            <person name="Hutchinson M.I."/>
            <person name="de Vries R.P."/>
            <person name="Natvig D.O."/>
            <person name="Powell A.J."/>
            <person name="Tsang A."/>
            <person name="Grigoriev I.V."/>
        </authorList>
    </citation>
    <scope>NUCLEOTIDE SEQUENCE [LARGE SCALE GENOMIC DNA]</scope>
    <source>
        <strain evidence="7 8">CBS 620.91</strain>
    </source>
</reference>
<dbReference type="Gene3D" id="3.30.60.190">
    <property type="match status" value="1"/>
</dbReference>
<keyword evidence="1" id="KW-0479">Metal-binding</keyword>
<dbReference type="InterPro" id="IPR013087">
    <property type="entry name" value="Znf_C2H2_type"/>
</dbReference>
<dbReference type="PROSITE" id="PS51083">
    <property type="entry name" value="ZF_HIT"/>
    <property type="match status" value="1"/>
</dbReference>
<feature type="region of interest" description="Disordered" evidence="5">
    <location>
        <begin position="1"/>
        <end position="51"/>
    </location>
</feature>
<feature type="domain" description="HIT-type" evidence="6">
    <location>
        <begin position="51"/>
        <end position="84"/>
    </location>
</feature>
<evidence type="ECO:0000313" key="8">
    <source>
        <dbReference type="Proteomes" id="UP001583172"/>
    </source>
</evidence>
<sequence length="247" mass="27202">MRDAESGSSRGEGASESTSPDVAVPAAEPQADHDSEPPSPPPPKRPEPKLCGVCNVQPAKYKCPRCTLPYCSVPCSKQHKENHPPDPPIPTTPTNPPPPTGNQPSQSAENDPYGILLDHRLAFEHLFTRYPSLPATLNRIYDATLPPSESALPSRATAPNRFDRGGYHQPQQQQQQPWTMEAGLRKGAEALRKARTDPTETGDGVREFCELVRHLLNQQREGVERVREEVAAEEAMIIERLLREEGG</sequence>
<proteinExistence type="predicted"/>
<dbReference type="InterPro" id="IPR007529">
    <property type="entry name" value="Znf_HIT"/>
</dbReference>
<protein>
    <recommendedName>
        <fullName evidence="6">HIT-type domain-containing protein</fullName>
    </recommendedName>
</protein>
<gene>
    <name evidence="7" type="ORF">VTJ49DRAFT_3552</name>
</gene>
<dbReference type="PANTHER" id="PTHR13483:SF11">
    <property type="entry name" value="ZINC FINGER HIT DOMAIN-CONTAINING PROTEIN 3"/>
    <property type="match status" value="1"/>
</dbReference>
<keyword evidence="3" id="KW-0862">Zinc</keyword>
<organism evidence="7 8">
    <name type="scientific">Humicola insolens</name>
    <name type="common">Soft-rot fungus</name>
    <dbReference type="NCBI Taxonomy" id="85995"/>
    <lineage>
        <taxon>Eukaryota</taxon>
        <taxon>Fungi</taxon>
        <taxon>Dikarya</taxon>
        <taxon>Ascomycota</taxon>
        <taxon>Pezizomycotina</taxon>
        <taxon>Sordariomycetes</taxon>
        <taxon>Sordariomycetidae</taxon>
        <taxon>Sordariales</taxon>
        <taxon>Chaetomiaceae</taxon>
        <taxon>Mycothermus</taxon>
    </lineage>
</organism>
<evidence type="ECO:0000256" key="3">
    <source>
        <dbReference type="ARBA" id="ARBA00022833"/>
    </source>
</evidence>
<keyword evidence="2 4" id="KW-0863">Zinc-finger</keyword>
<evidence type="ECO:0000259" key="6">
    <source>
        <dbReference type="PROSITE" id="PS51083"/>
    </source>
</evidence>
<evidence type="ECO:0000313" key="7">
    <source>
        <dbReference type="EMBL" id="KAL1837653.1"/>
    </source>
</evidence>
<evidence type="ECO:0000256" key="1">
    <source>
        <dbReference type="ARBA" id="ARBA00022723"/>
    </source>
</evidence>
<dbReference type="InterPro" id="IPR051639">
    <property type="entry name" value="BCD1"/>
</dbReference>
<dbReference type="EMBL" id="JAZGSY010000275">
    <property type="protein sequence ID" value="KAL1837653.1"/>
    <property type="molecule type" value="Genomic_DNA"/>
</dbReference>